<evidence type="ECO:0000259" key="2">
    <source>
        <dbReference type="PROSITE" id="PS50033"/>
    </source>
</evidence>
<name>A0AAJ6QX76_9ACAR</name>
<dbReference type="InterPro" id="IPR018997">
    <property type="entry name" value="PUB_domain"/>
</dbReference>
<dbReference type="SUPFAM" id="SSF54236">
    <property type="entry name" value="Ubiquitin-like"/>
    <property type="match status" value="1"/>
</dbReference>
<dbReference type="GO" id="GO:0005737">
    <property type="term" value="C:cytoplasm"/>
    <property type="evidence" value="ECO:0007669"/>
    <property type="project" value="TreeGrafter"/>
</dbReference>
<dbReference type="PANTHER" id="PTHR23153">
    <property type="entry name" value="UBX-RELATED"/>
    <property type="match status" value="1"/>
</dbReference>
<feature type="compositionally biased region" description="Low complexity" evidence="1">
    <location>
        <begin position="32"/>
        <end position="43"/>
    </location>
</feature>
<dbReference type="Pfam" id="PF09409">
    <property type="entry name" value="PUB"/>
    <property type="match status" value="1"/>
</dbReference>
<keyword evidence="3" id="KW-1185">Reference proteome</keyword>
<organism evidence="3 4">
    <name type="scientific">Galendromus occidentalis</name>
    <name type="common">western predatory mite</name>
    <dbReference type="NCBI Taxonomy" id="34638"/>
    <lineage>
        <taxon>Eukaryota</taxon>
        <taxon>Metazoa</taxon>
        <taxon>Ecdysozoa</taxon>
        <taxon>Arthropoda</taxon>
        <taxon>Chelicerata</taxon>
        <taxon>Arachnida</taxon>
        <taxon>Acari</taxon>
        <taxon>Parasitiformes</taxon>
        <taxon>Mesostigmata</taxon>
        <taxon>Gamasina</taxon>
        <taxon>Phytoseioidea</taxon>
        <taxon>Phytoseiidae</taxon>
        <taxon>Typhlodrominae</taxon>
        <taxon>Galendromus</taxon>
    </lineage>
</organism>
<dbReference type="InterPro" id="IPR042774">
    <property type="entry name" value="UBXN6_PUB"/>
</dbReference>
<accession>A0AAJ6QX76</accession>
<evidence type="ECO:0000256" key="1">
    <source>
        <dbReference type="SAM" id="MobiDB-lite"/>
    </source>
</evidence>
<protein>
    <submittedName>
        <fullName evidence="4">UBX domain-containing protein 6</fullName>
    </submittedName>
</protein>
<dbReference type="PANTHER" id="PTHR23153:SF38">
    <property type="entry name" value="UBX DOMAIN-CONTAINING PROTEIN 6"/>
    <property type="match status" value="1"/>
</dbReference>
<dbReference type="InterPro" id="IPR036339">
    <property type="entry name" value="PUB-like_dom_sf"/>
</dbReference>
<sequence>MADKIKQFFAKKKLNKQFKRAGPGHSLAEENSSSSTSPSSSSSHPQVGPTHRSQPSEQAARAGAAALARLEGMKGVDFSLSAIRAQAKKELELERQAAINKTETEKSASKTVEKPAQLGVKELLFRCPMLGPQALPRKELDEELKKFLFEQLEEERGLSAALMIVTCNKNEAAIKSCIDILSRYLTNILDHPGEEKYRKIKLSNKVFQEKVKPVIGAVEFLEAAGFAEKTLDDGEAHLCLSEEADLDMLPALKDALSTAEPLEIVLDRNPKVLLPSQSAARVSVPDEFANVTADILAKAQADRAREVDLMTQLRTKAMRERDSKQEQRSYKYTLIRIRLPNGLMLQGTFEVAEKLANVYEFLKDCLLDSCSNPVLKSGAEALTAHERTLEDLKLFPAAVVNCVVEAPPESDILRPEYLALVQDVDQAAAH</sequence>
<dbReference type="Proteomes" id="UP000694867">
    <property type="component" value="Unplaced"/>
</dbReference>
<reference evidence="4" key="1">
    <citation type="submission" date="2025-08" db="UniProtKB">
        <authorList>
            <consortium name="RefSeq"/>
        </authorList>
    </citation>
    <scope>IDENTIFICATION</scope>
</reference>
<feature type="domain" description="UBX" evidence="2">
    <location>
        <begin position="328"/>
        <end position="363"/>
    </location>
</feature>
<dbReference type="Gene3D" id="3.10.20.90">
    <property type="entry name" value="Phosphatidylinositol 3-kinase Catalytic Subunit, Chain A, domain 1"/>
    <property type="match status" value="1"/>
</dbReference>
<evidence type="ECO:0000313" key="4">
    <source>
        <dbReference type="RefSeq" id="XP_003746785.1"/>
    </source>
</evidence>
<dbReference type="AlphaFoldDB" id="A0AAJ6QX76"/>
<dbReference type="SUPFAM" id="SSF143503">
    <property type="entry name" value="PUG domain-like"/>
    <property type="match status" value="1"/>
</dbReference>
<dbReference type="Gene3D" id="1.20.58.2190">
    <property type="match status" value="1"/>
</dbReference>
<dbReference type="SMART" id="SM00580">
    <property type="entry name" value="PUG"/>
    <property type="match status" value="1"/>
</dbReference>
<dbReference type="RefSeq" id="XP_003746785.1">
    <property type="nucleotide sequence ID" value="XM_003746737.2"/>
</dbReference>
<dbReference type="CTD" id="37148"/>
<proteinExistence type="predicted"/>
<dbReference type="CDD" id="cd10460">
    <property type="entry name" value="PUB_UBXD1"/>
    <property type="match status" value="1"/>
</dbReference>
<evidence type="ECO:0000313" key="3">
    <source>
        <dbReference type="Proteomes" id="UP000694867"/>
    </source>
</evidence>
<dbReference type="InterPro" id="IPR001012">
    <property type="entry name" value="UBX_dom"/>
</dbReference>
<feature type="region of interest" description="Disordered" evidence="1">
    <location>
        <begin position="12"/>
        <end position="63"/>
    </location>
</feature>
<dbReference type="PROSITE" id="PS50033">
    <property type="entry name" value="UBX"/>
    <property type="match status" value="1"/>
</dbReference>
<dbReference type="Pfam" id="PF00789">
    <property type="entry name" value="UBX"/>
    <property type="match status" value="1"/>
</dbReference>
<dbReference type="GeneID" id="100904676"/>
<gene>
    <name evidence="4" type="primary">LOC100904676</name>
</gene>
<dbReference type="KEGG" id="goe:100904676"/>
<dbReference type="SMART" id="SM00166">
    <property type="entry name" value="UBX"/>
    <property type="match status" value="1"/>
</dbReference>
<dbReference type="InterPro" id="IPR029071">
    <property type="entry name" value="Ubiquitin-like_domsf"/>
</dbReference>